<feature type="compositionally biased region" description="Low complexity" evidence="1">
    <location>
        <begin position="32"/>
        <end position="50"/>
    </location>
</feature>
<reference evidence="2 3" key="1">
    <citation type="journal article" date="2017" name="Gigascience">
        <title>Draft genome of the honey bee ectoparasitic mite, Tropilaelaps mercedesae, is shaped by the parasitic life history.</title>
        <authorList>
            <person name="Dong X."/>
            <person name="Armstrong S.D."/>
            <person name="Xia D."/>
            <person name="Makepeace B.L."/>
            <person name="Darby A.C."/>
            <person name="Kadowaki T."/>
        </authorList>
    </citation>
    <scope>NUCLEOTIDE SEQUENCE [LARGE SCALE GENOMIC DNA]</scope>
    <source>
        <strain evidence="2">Wuxi-XJTLU</strain>
    </source>
</reference>
<dbReference type="InParanoid" id="A0A1V9Y1J0"/>
<protein>
    <submittedName>
        <fullName evidence="2">Uncharacterized protein</fullName>
    </submittedName>
</protein>
<dbReference type="EMBL" id="MNPL01000948">
    <property type="protein sequence ID" value="OQR79575.1"/>
    <property type="molecule type" value="Genomic_DNA"/>
</dbReference>
<accession>A0A1V9Y1J0</accession>
<feature type="compositionally biased region" description="Low complexity" evidence="1">
    <location>
        <begin position="59"/>
        <end position="70"/>
    </location>
</feature>
<evidence type="ECO:0000313" key="3">
    <source>
        <dbReference type="Proteomes" id="UP000192247"/>
    </source>
</evidence>
<evidence type="ECO:0000313" key="2">
    <source>
        <dbReference type="EMBL" id="OQR79575.1"/>
    </source>
</evidence>
<proteinExistence type="predicted"/>
<keyword evidence="3" id="KW-1185">Reference proteome</keyword>
<evidence type="ECO:0000256" key="1">
    <source>
        <dbReference type="SAM" id="MobiDB-lite"/>
    </source>
</evidence>
<dbReference type="AlphaFoldDB" id="A0A1V9Y1J0"/>
<comment type="caution">
    <text evidence="2">The sequence shown here is derived from an EMBL/GenBank/DDBJ whole genome shotgun (WGS) entry which is preliminary data.</text>
</comment>
<dbReference type="Proteomes" id="UP000192247">
    <property type="component" value="Unassembled WGS sequence"/>
</dbReference>
<feature type="compositionally biased region" description="Polar residues" evidence="1">
    <location>
        <begin position="20"/>
        <end position="31"/>
    </location>
</feature>
<feature type="non-terminal residue" evidence="2">
    <location>
        <position position="94"/>
    </location>
</feature>
<feature type="region of interest" description="Disordered" evidence="1">
    <location>
        <begin position="1"/>
        <end position="94"/>
    </location>
</feature>
<organism evidence="2 3">
    <name type="scientific">Tropilaelaps mercedesae</name>
    <dbReference type="NCBI Taxonomy" id="418985"/>
    <lineage>
        <taxon>Eukaryota</taxon>
        <taxon>Metazoa</taxon>
        <taxon>Ecdysozoa</taxon>
        <taxon>Arthropoda</taxon>
        <taxon>Chelicerata</taxon>
        <taxon>Arachnida</taxon>
        <taxon>Acari</taxon>
        <taxon>Parasitiformes</taxon>
        <taxon>Mesostigmata</taxon>
        <taxon>Gamasina</taxon>
        <taxon>Dermanyssoidea</taxon>
        <taxon>Laelapidae</taxon>
        <taxon>Tropilaelaps</taxon>
    </lineage>
</organism>
<gene>
    <name evidence="2" type="ORF">BIW11_05640</name>
</gene>
<sequence>MSLPKKGCNVNGGDRCSGGSDETLNRSECSSLRQQPQGALQSQLQSVSQHHPPPSRENQPAPASSVAQQQQHHKEALYSRRHPIAHPDSLTPLL</sequence>
<name>A0A1V9Y1J0_9ACAR</name>